<accession>A0ABV0Z6W6</accession>
<name>A0ABV0Z6W6_9TELE</name>
<gene>
    <name evidence="2" type="ORF">AMECASPLE_038627</name>
</gene>
<evidence type="ECO:0000313" key="2">
    <source>
        <dbReference type="EMBL" id="MEQ2301686.1"/>
    </source>
</evidence>
<feature type="compositionally biased region" description="Polar residues" evidence="1">
    <location>
        <begin position="10"/>
        <end position="27"/>
    </location>
</feature>
<proteinExistence type="predicted"/>
<feature type="region of interest" description="Disordered" evidence="1">
    <location>
        <begin position="1"/>
        <end position="43"/>
    </location>
</feature>
<comment type="caution">
    <text evidence="2">The sequence shown here is derived from an EMBL/GenBank/DDBJ whole genome shotgun (WGS) entry which is preliminary data.</text>
</comment>
<dbReference type="Proteomes" id="UP001469553">
    <property type="component" value="Unassembled WGS sequence"/>
</dbReference>
<sequence>MCLDIFQPLSERNTAESGEESQPSSDGRVQVPQRPDGHLISPQSILARCRNTAGVNQHESYHTTRKQNERNIRIFRIINQRQTRSHYINKYTQLLTLDQFDQLLD</sequence>
<organism evidence="2 3">
    <name type="scientific">Ameca splendens</name>
    <dbReference type="NCBI Taxonomy" id="208324"/>
    <lineage>
        <taxon>Eukaryota</taxon>
        <taxon>Metazoa</taxon>
        <taxon>Chordata</taxon>
        <taxon>Craniata</taxon>
        <taxon>Vertebrata</taxon>
        <taxon>Euteleostomi</taxon>
        <taxon>Actinopterygii</taxon>
        <taxon>Neopterygii</taxon>
        <taxon>Teleostei</taxon>
        <taxon>Neoteleostei</taxon>
        <taxon>Acanthomorphata</taxon>
        <taxon>Ovalentaria</taxon>
        <taxon>Atherinomorphae</taxon>
        <taxon>Cyprinodontiformes</taxon>
        <taxon>Goodeidae</taxon>
        <taxon>Ameca</taxon>
    </lineage>
</organism>
<evidence type="ECO:0000256" key="1">
    <source>
        <dbReference type="SAM" id="MobiDB-lite"/>
    </source>
</evidence>
<reference evidence="2 3" key="1">
    <citation type="submission" date="2021-06" db="EMBL/GenBank/DDBJ databases">
        <authorList>
            <person name="Palmer J.M."/>
        </authorList>
    </citation>
    <scope>NUCLEOTIDE SEQUENCE [LARGE SCALE GENOMIC DNA]</scope>
    <source>
        <strain evidence="2 3">AS_MEX2019</strain>
        <tissue evidence="2">Muscle</tissue>
    </source>
</reference>
<keyword evidence="3" id="KW-1185">Reference proteome</keyword>
<protein>
    <submittedName>
        <fullName evidence="2">Uncharacterized protein</fullName>
    </submittedName>
</protein>
<evidence type="ECO:0000313" key="3">
    <source>
        <dbReference type="Proteomes" id="UP001469553"/>
    </source>
</evidence>
<dbReference type="EMBL" id="JAHRIP010054295">
    <property type="protein sequence ID" value="MEQ2301686.1"/>
    <property type="molecule type" value="Genomic_DNA"/>
</dbReference>